<feature type="region of interest" description="Disordered" evidence="1">
    <location>
        <begin position="167"/>
        <end position="189"/>
    </location>
</feature>
<organism evidence="2 3">
    <name type="scientific">Leishmania tarentolae</name>
    <name type="common">Sauroleishmania tarentolae</name>
    <dbReference type="NCBI Taxonomy" id="5689"/>
    <lineage>
        <taxon>Eukaryota</taxon>
        <taxon>Discoba</taxon>
        <taxon>Euglenozoa</taxon>
        <taxon>Kinetoplastea</taxon>
        <taxon>Metakinetoplastina</taxon>
        <taxon>Trypanosomatida</taxon>
        <taxon>Trypanosomatidae</taxon>
        <taxon>Leishmaniinae</taxon>
        <taxon>Leishmania</taxon>
        <taxon>lizard Leishmania</taxon>
    </lineage>
</organism>
<dbReference type="OrthoDB" id="267722at2759"/>
<feature type="region of interest" description="Disordered" evidence="1">
    <location>
        <begin position="1461"/>
        <end position="1481"/>
    </location>
</feature>
<gene>
    <name evidence="2" type="ORF">LtaPh_3012700</name>
</gene>
<feature type="compositionally biased region" description="Basic and acidic residues" evidence="1">
    <location>
        <begin position="1415"/>
        <end position="1424"/>
    </location>
</feature>
<dbReference type="VEuPathDB" id="TriTrypDB:LtaPh_3012700"/>
<feature type="compositionally biased region" description="Acidic residues" evidence="1">
    <location>
        <begin position="1430"/>
        <end position="1441"/>
    </location>
</feature>
<dbReference type="Proteomes" id="UP000419144">
    <property type="component" value="Unassembled WGS sequence"/>
</dbReference>
<feature type="compositionally biased region" description="Polar residues" evidence="1">
    <location>
        <begin position="363"/>
        <end position="372"/>
    </location>
</feature>
<feature type="region of interest" description="Disordered" evidence="1">
    <location>
        <begin position="439"/>
        <end position="459"/>
    </location>
</feature>
<feature type="compositionally biased region" description="Low complexity" evidence="1">
    <location>
        <begin position="299"/>
        <end position="313"/>
    </location>
</feature>
<evidence type="ECO:0000313" key="3">
    <source>
        <dbReference type="Proteomes" id="UP000419144"/>
    </source>
</evidence>
<feature type="region of interest" description="Disordered" evidence="1">
    <location>
        <begin position="1708"/>
        <end position="1739"/>
    </location>
</feature>
<name>A0A640KN86_LEITA</name>
<feature type="region of interest" description="Disordered" evidence="1">
    <location>
        <begin position="344"/>
        <end position="372"/>
    </location>
</feature>
<feature type="compositionally biased region" description="Polar residues" evidence="1">
    <location>
        <begin position="249"/>
        <end position="263"/>
    </location>
</feature>
<dbReference type="EMBL" id="BLBS01000043">
    <property type="protein sequence ID" value="GET90721.1"/>
    <property type="molecule type" value="Genomic_DNA"/>
</dbReference>
<feature type="region of interest" description="Disordered" evidence="1">
    <location>
        <begin position="218"/>
        <end position="263"/>
    </location>
</feature>
<evidence type="ECO:0000313" key="2">
    <source>
        <dbReference type="EMBL" id="GET90721.1"/>
    </source>
</evidence>
<reference evidence="2" key="1">
    <citation type="submission" date="2019-11" db="EMBL/GenBank/DDBJ databases">
        <title>Leishmania tarentolae CDS.</title>
        <authorList>
            <person name="Goto Y."/>
            <person name="Yamagishi J."/>
        </authorList>
    </citation>
    <scope>NUCLEOTIDE SEQUENCE [LARGE SCALE GENOMIC DNA]</scope>
    <source>
        <strain evidence="2">Parrot Tar II</strain>
    </source>
</reference>
<feature type="region of interest" description="Disordered" evidence="1">
    <location>
        <begin position="294"/>
        <end position="328"/>
    </location>
</feature>
<protein>
    <submittedName>
        <fullName evidence="2">Uncharacterized protein</fullName>
    </submittedName>
</protein>
<accession>A0A640KN86</accession>
<comment type="caution">
    <text evidence="2">The sequence shown here is derived from an EMBL/GenBank/DDBJ whole genome shotgun (WGS) entry which is preliminary data.</text>
</comment>
<feature type="region of interest" description="Disordered" evidence="1">
    <location>
        <begin position="1357"/>
        <end position="1441"/>
    </location>
</feature>
<keyword evidence="3" id="KW-1185">Reference proteome</keyword>
<proteinExistence type="predicted"/>
<sequence>MSGEPVCICITAAPRALSSIFRFSLSAHCVRCRFLPVTGAPSSVHWSAYARRPLPFPTRIRRHEAKKQTNKKTASMHAEASLTFFFDPRTDSWLSEAHLRVDAEVTANQCRCTHCGSSGQTVGGCDALSSLATSSCTLLIYAARHHALHRVFVQEKERDNATDAFSDEAAGATSVSSSPADVAPDLPSEGCTLPRRIEVQHYTWKPCHRRIHHLSADNGEAMPLAKSSDKLGQPSRDKASAPMCRQGETEANSVNTGASPSSRIHVFSSSGTGLMEDFLEDEDDKEADGGERLVLHFDSSPPSSSSPFAPRAEASADEDALPASADLGEGTNTITVTEVAPSAARVPVQGGTSAAPPIPGATHESSTQTPLSMCSTESVGASLSGAPRRLMLLRPGTGAAPGSLLAAPPTEVKPAVPLPSLLSSSRGGRVLNISTAAAAKSDTLSSEPAQEAPRTPLPTSVVTTTTVATEANSGTLNVAAAAPSTTPLSASEAVGTREVCEWQTFLLSFSYPVSSTVTTTTTQRLPHLPSTSAATKGHRTVVVHLEFVAVELNETTLHPDATSIATHCSRGSVASCRWWPQCLSTRLLSPDGDACNTTHRASHGYSVIIGDASLPSRCLMCPLVAAVLPGDGGWCCDATCQSPINGGPGEVLAGPLLDVWVRAVSGRQLSTRQRRAYGNTHKVCSSMTEVVLKDQLRRRQGAARLEEPTQDEAKRCWHEKPSSLCEASRPLFTAIFTASWLSHLCCVFTPCRLATPPARHPHTGDMLKPRPARRSLWPSSHSTRLAWVATQVTQDCIVTCLRCLTDSTFSPTPRSSDVQGKVRYYWLRSDPHQSDALHLYLCRVFACWARATPAQLPASSQNLCASPCGASGIVGASLLNIIVTKANPPTLSLRGGAVGTASAVLLADETLHAAALGTEEAEEAPQAAASPRLIAAAERLRLSASALRARVAIAAAMLQHLMWGALERLDVGGKGETSKVVNVERGAVGYRERTPSAPLPLGEQHSVHLEGVTSRVVCAARALAVHWVCGSPSLVRDAPASLMDFFMEERLLLSSVLSVGHLLSNVCASPPKDCDACNPLTASSITGLNTLRYFEIEYASASLAALAWLSQHAADTQLLREEGLMPLHLHKAERALLCSALALPTSSHHGGLLRHRLSSDKGPVCRLCSYTEEPHGRFPLDDIIPDVGRSLPQAPLRGKVRVRVEHAAVMNAFTVHLEWKTISAAVCDAPPPALARDTHAAVEVPLLLLVFVVLEDVGGMEHDSADSLGTSPDESFRGTRGVDGCVVRLYQATPFSWRLSNSDCTVNGFTAHTTQLLMHALDLAARQPEVFEGFHLQAVTGLGSGAATTAVASARAGTAMKRARGPRRSADSADGSVEMGVPTSAVSSTHGILRAGPSSVQRSRAQPCTGKRRRVDVDGDRCSGGRETLSDDEDGTADAEVDDDTNVLVLNVGSKYGCRAAAGSASLPGSTSARRRRRESGFHKSLSDASLSVLDTARVVPVVVLRQDAAAPLLEVEVSQASQLAAQLAAFGSRATGSTCKNAREEHETQEEASRVLCALIDHWIGFSALHTGAPRYVANLKALGQHSALMPITQLGSMSSQTGALTVRCVLYAYADVLRSLWRELAHLSESSSHSTEDSLAVPFPLASVMSIGALRAHILDPACVATAIEAAVAEYVRQDIECRRRLLAAKRYAAAQWGSDEFAENDKKGGVVGSTGGTRQSKSKKHTKPHQQQCLEAEASTEAAARAMWAPLTMQIEGLVRAFYAEVLGVCPLPSPLLPLDNQPRAIYAETESGSYRGTAGGDAVLWNVPNSWDLAASEKRAAFLSCLRGFLQSVKADEGEGPRQPRRSDTTAPTFSLAFRLQLTGTSADKSSSQQTIPSSSKSQQWCATGAGDAAGVDVTVPQLTETCVTQLSCTPLHPCTCFAGPTSTNVGRGKKRVGMVARRPVAGGDADAQRVAHLLLANCALLLPRGKKASAASSRAHAIAAQLALPLAQLMMKAESTLH</sequence>
<evidence type="ECO:0000256" key="1">
    <source>
        <dbReference type="SAM" id="MobiDB-lite"/>
    </source>
</evidence>